<dbReference type="GO" id="GO:0003677">
    <property type="term" value="F:DNA binding"/>
    <property type="evidence" value="ECO:0007669"/>
    <property type="project" value="UniProtKB-KW"/>
</dbReference>
<reference evidence="6" key="2">
    <citation type="submission" date="2021-12" db="EMBL/GenBank/DDBJ databases">
        <title>Resequencing data analysis of finger millet.</title>
        <authorList>
            <person name="Hatakeyama M."/>
            <person name="Aluri S."/>
            <person name="Balachadran M.T."/>
            <person name="Sivarajan S.R."/>
            <person name="Poveda L."/>
            <person name="Shimizu-Inatsugi R."/>
            <person name="Schlapbach R."/>
            <person name="Sreeman S.M."/>
            <person name="Shimizu K.K."/>
        </authorList>
    </citation>
    <scope>NUCLEOTIDE SEQUENCE</scope>
</reference>
<dbReference type="Proteomes" id="UP001054889">
    <property type="component" value="Unassembled WGS sequence"/>
</dbReference>
<comment type="subcellular location">
    <subcellularLocation>
        <location evidence="1">Nucleus</location>
    </subcellularLocation>
</comment>
<accession>A0AAV5CLV8</accession>
<keyword evidence="3" id="KW-0238">DNA-binding</keyword>
<evidence type="ECO:0000256" key="4">
    <source>
        <dbReference type="ARBA" id="ARBA00023163"/>
    </source>
</evidence>
<keyword evidence="7" id="KW-1185">Reference proteome</keyword>
<dbReference type="SUPFAM" id="SSF101936">
    <property type="entry name" value="DNA-binding pseudobarrel domain"/>
    <property type="match status" value="1"/>
</dbReference>
<evidence type="ECO:0008006" key="8">
    <source>
        <dbReference type="Google" id="ProtNLM"/>
    </source>
</evidence>
<dbReference type="EMBL" id="BQKI01000007">
    <property type="protein sequence ID" value="GJM99072.1"/>
    <property type="molecule type" value="Genomic_DNA"/>
</dbReference>
<organism evidence="6 7">
    <name type="scientific">Eleusine coracana subsp. coracana</name>
    <dbReference type="NCBI Taxonomy" id="191504"/>
    <lineage>
        <taxon>Eukaryota</taxon>
        <taxon>Viridiplantae</taxon>
        <taxon>Streptophyta</taxon>
        <taxon>Embryophyta</taxon>
        <taxon>Tracheophyta</taxon>
        <taxon>Spermatophyta</taxon>
        <taxon>Magnoliopsida</taxon>
        <taxon>Liliopsida</taxon>
        <taxon>Poales</taxon>
        <taxon>Poaceae</taxon>
        <taxon>PACMAD clade</taxon>
        <taxon>Chloridoideae</taxon>
        <taxon>Cynodonteae</taxon>
        <taxon>Eleusininae</taxon>
        <taxon>Eleusine</taxon>
    </lineage>
</organism>
<gene>
    <name evidence="6" type="primary">ga16137</name>
    <name evidence="6" type="ORF">PR202_ga16137</name>
</gene>
<evidence type="ECO:0000313" key="7">
    <source>
        <dbReference type="Proteomes" id="UP001054889"/>
    </source>
</evidence>
<evidence type="ECO:0000256" key="1">
    <source>
        <dbReference type="ARBA" id="ARBA00004123"/>
    </source>
</evidence>
<protein>
    <recommendedName>
        <fullName evidence="8">TF-B3 domain-containing protein</fullName>
    </recommendedName>
</protein>
<dbReference type="GO" id="GO:0005634">
    <property type="term" value="C:nucleus"/>
    <property type="evidence" value="ECO:0007669"/>
    <property type="project" value="UniProtKB-SubCell"/>
</dbReference>
<evidence type="ECO:0000256" key="5">
    <source>
        <dbReference type="ARBA" id="ARBA00023242"/>
    </source>
</evidence>
<evidence type="ECO:0000256" key="2">
    <source>
        <dbReference type="ARBA" id="ARBA00023015"/>
    </source>
</evidence>
<dbReference type="InterPro" id="IPR015300">
    <property type="entry name" value="DNA-bd_pseudobarrel_sf"/>
</dbReference>
<sequence length="240" mass="27175">MGTSDDHRVDAISRQLKVMLPPSSFSSPKPRISHELARPLEGTALVVSPFKSKVCHVEVGRDGDGVFLGRGWPEFVAAQGIGVDWFVVLRHEHGDVLTFKDLKILKQLRLAGLDKEICDAEQELKYVNEQIRKSEISLEEKKKLSSSTYQGLSDEKGLPRSTLVRFTLGRSVPLSADAKMGTVKLIAGQIKKSFNLNIEKKQLICTEYEQAYPIMLPWPPSMQYWWRDMMIVIESLYVDQ</sequence>
<dbReference type="AlphaFoldDB" id="A0AAV5CLV8"/>
<keyword evidence="5" id="KW-0539">Nucleus</keyword>
<keyword evidence="2" id="KW-0805">Transcription regulation</keyword>
<evidence type="ECO:0000256" key="3">
    <source>
        <dbReference type="ARBA" id="ARBA00023125"/>
    </source>
</evidence>
<proteinExistence type="predicted"/>
<evidence type="ECO:0000313" key="6">
    <source>
        <dbReference type="EMBL" id="GJM99072.1"/>
    </source>
</evidence>
<dbReference type="Gene3D" id="2.40.330.10">
    <property type="entry name" value="DNA-binding pseudobarrel domain"/>
    <property type="match status" value="1"/>
</dbReference>
<name>A0AAV5CLV8_ELECO</name>
<keyword evidence="4" id="KW-0804">Transcription</keyword>
<comment type="caution">
    <text evidence="6">The sequence shown here is derived from an EMBL/GenBank/DDBJ whole genome shotgun (WGS) entry which is preliminary data.</text>
</comment>
<reference evidence="6" key="1">
    <citation type="journal article" date="2018" name="DNA Res.">
        <title>Multiple hybrid de novo genome assembly of finger millet, an orphan allotetraploid crop.</title>
        <authorList>
            <person name="Hatakeyama M."/>
            <person name="Aluri S."/>
            <person name="Balachadran M.T."/>
            <person name="Sivarajan S.R."/>
            <person name="Patrignani A."/>
            <person name="Gruter S."/>
            <person name="Poveda L."/>
            <person name="Shimizu-Inatsugi R."/>
            <person name="Baeten J."/>
            <person name="Francoijs K.J."/>
            <person name="Nataraja K.N."/>
            <person name="Reddy Y.A.N."/>
            <person name="Phadnis S."/>
            <person name="Ravikumar R.L."/>
            <person name="Schlapbach R."/>
            <person name="Sreeman S.M."/>
            <person name="Shimizu K.K."/>
        </authorList>
    </citation>
    <scope>NUCLEOTIDE SEQUENCE</scope>
</reference>